<sequence>MKREYKSIEKRADVKENQIATQILNEFKNKTSYYLPSEQKKIADEKMASMTSAYFPSKKITVLEVKQKQIEIPNKTFGPPPSRSPVLIQLNGEIQQIISNQSMQVMPSSALHDPAFKRVDLTTSQLLKTTSMHWNPSQQDAPIESEFATVLEQDLTIGKELAQRQETFKKQVQTQASIYKNIQKLQNEYFITHEKQARMSLHNKIDDQCREMKISYRCLAEESKQRCVDQLKNQLIRKNVSERVIHEATALCEKHMKYAIDQLIAGEQNPIRNYYDFEFKPVCYFTEGTIENSILEYQLMYKKIQEKLKLLLVEQTELNNPEVQMIQKAISLEQHFFDIMKQTQHVKVFSILFQDIRSFFTLRILQKDLIDQSKQRIQQEINNIADKNIQYLQSLINKNQNDRLEFLLEEQIKFKQSTDYFATYDKIKQKNIEKAVDDIIQRDIGQVKIISKPETIETVQLIQRIIEIKRQSIITDSRAIMFELQGQFRALKMELEDTVRDYCVKQKRFYLQEIKGPIHNEANMIIDQIQKIVIGLFTQLDIPFRKCIVDKYITYIGIDPSDSNFQQVSLDILSKDSSKQSEKLYQFETKMQTIVSDNLSKQSYFAAKECLNDLRQILFIIALDSTQSDAVNIIKQESQKTYEIILQIADQITDQSEAEELVAMLLIEEDIKDQEFENEQAEMFVEEYLDKRRERLEKAREIAKKY</sequence>
<dbReference type="AlphaFoldDB" id="A0AA86QHN2"/>
<organism evidence="1">
    <name type="scientific">Hexamita inflata</name>
    <dbReference type="NCBI Taxonomy" id="28002"/>
    <lineage>
        <taxon>Eukaryota</taxon>
        <taxon>Metamonada</taxon>
        <taxon>Diplomonadida</taxon>
        <taxon>Hexamitidae</taxon>
        <taxon>Hexamitinae</taxon>
        <taxon>Hexamita</taxon>
    </lineage>
</organism>
<protein>
    <submittedName>
        <fullName evidence="2">Hypothetical_protein</fullName>
    </submittedName>
</protein>
<keyword evidence="3" id="KW-1185">Reference proteome</keyword>
<dbReference type="Proteomes" id="UP001642409">
    <property type="component" value="Unassembled WGS sequence"/>
</dbReference>
<name>A0AA86QHN2_9EUKA</name>
<dbReference type="EMBL" id="CATOUU010000825">
    <property type="protein sequence ID" value="CAI9951830.1"/>
    <property type="molecule type" value="Genomic_DNA"/>
</dbReference>
<comment type="caution">
    <text evidence="1">The sequence shown here is derived from an EMBL/GenBank/DDBJ whole genome shotgun (WGS) entry which is preliminary data.</text>
</comment>
<evidence type="ECO:0000313" key="2">
    <source>
        <dbReference type="EMBL" id="CAL6007472.1"/>
    </source>
</evidence>
<dbReference type="EMBL" id="CAXDID020000055">
    <property type="protein sequence ID" value="CAL6007472.1"/>
    <property type="molecule type" value="Genomic_DNA"/>
</dbReference>
<evidence type="ECO:0000313" key="1">
    <source>
        <dbReference type="EMBL" id="CAI9951830.1"/>
    </source>
</evidence>
<evidence type="ECO:0000313" key="3">
    <source>
        <dbReference type="Proteomes" id="UP001642409"/>
    </source>
</evidence>
<gene>
    <name evidence="2" type="ORF">HINF_LOCUS20659</name>
    <name evidence="1" type="ORF">HINF_LOCUS39475</name>
</gene>
<reference evidence="2 3" key="2">
    <citation type="submission" date="2024-07" db="EMBL/GenBank/DDBJ databases">
        <authorList>
            <person name="Akdeniz Z."/>
        </authorList>
    </citation>
    <scope>NUCLEOTIDE SEQUENCE [LARGE SCALE GENOMIC DNA]</scope>
</reference>
<reference evidence="1" key="1">
    <citation type="submission" date="2023-06" db="EMBL/GenBank/DDBJ databases">
        <authorList>
            <person name="Kurt Z."/>
        </authorList>
    </citation>
    <scope>NUCLEOTIDE SEQUENCE</scope>
</reference>
<accession>A0AA86QHN2</accession>
<proteinExistence type="predicted"/>